<evidence type="ECO:0000256" key="8">
    <source>
        <dbReference type="PROSITE-ProRule" id="PRU01393"/>
    </source>
</evidence>
<dbReference type="PANTHER" id="PTHR10589">
    <property type="entry name" value="UBIQUITIN CARBOXYL-TERMINAL HYDROLASE"/>
    <property type="match status" value="1"/>
</dbReference>
<comment type="catalytic activity">
    <reaction evidence="1 8">
        <text>Thiol-dependent hydrolysis of ester, thioester, amide, peptide and isopeptide bonds formed by the C-terminal Gly of ubiquitin (a 76-residue protein attached to proteins as an intracellular targeting signal).</text>
        <dbReference type="EC" id="3.4.19.12"/>
    </reaction>
</comment>
<dbReference type="GO" id="GO:0005737">
    <property type="term" value="C:cytoplasm"/>
    <property type="evidence" value="ECO:0007669"/>
    <property type="project" value="TreeGrafter"/>
</dbReference>
<name>A0AA86REJ8_9EUKA</name>
<keyword evidence="7 8" id="KW-0788">Thiol protease</keyword>
<feature type="active site" description="Proton donor" evidence="8">
    <location>
        <position position="160"/>
    </location>
</feature>
<reference evidence="10" key="1">
    <citation type="submission" date="2023-06" db="EMBL/GenBank/DDBJ databases">
        <authorList>
            <person name="Kurt Z."/>
        </authorList>
    </citation>
    <scope>NUCLEOTIDE SEQUENCE</scope>
</reference>
<dbReference type="SUPFAM" id="SSF54001">
    <property type="entry name" value="Cysteine proteinases"/>
    <property type="match status" value="1"/>
</dbReference>
<dbReference type="GO" id="GO:0004843">
    <property type="term" value="F:cysteine-type deubiquitinase activity"/>
    <property type="evidence" value="ECO:0007669"/>
    <property type="project" value="UniProtKB-UniRule"/>
</dbReference>
<evidence type="ECO:0000256" key="3">
    <source>
        <dbReference type="ARBA" id="ARBA00012759"/>
    </source>
</evidence>
<protein>
    <recommendedName>
        <fullName evidence="3 8">ubiquitinyl hydrolase 1</fullName>
        <ecNumber evidence="3 8">3.4.19.12</ecNumber>
    </recommendedName>
</protein>
<sequence>MDIWVPLENSPDVFQNYAFELFGANLNVKDVYAPECIESTDSVILIFDVKYQQEFYSNFTPSNIPSQHLTQTIGNSCGTIALLHILLNNQFQPTVNNNEYDQVKNQGNIDNIDVIRQLHDKYTDIIPNGLDMNGQETNEQQKEDEMSENAFKDMMDTNLHYIVLQKVGNKMLLFDGRIDQVIESEIQGSFGDYVIQLVTENILDQYEMMAIELIK</sequence>
<dbReference type="AlphaFoldDB" id="A0AA86REJ8"/>
<dbReference type="GO" id="GO:0006511">
    <property type="term" value="P:ubiquitin-dependent protein catabolic process"/>
    <property type="evidence" value="ECO:0007669"/>
    <property type="project" value="UniProtKB-UniRule"/>
</dbReference>
<dbReference type="GO" id="GO:0016579">
    <property type="term" value="P:protein deubiquitination"/>
    <property type="evidence" value="ECO:0007669"/>
    <property type="project" value="TreeGrafter"/>
</dbReference>
<comment type="similarity">
    <text evidence="2 8">Belongs to the peptidase C12 family.</text>
</comment>
<evidence type="ECO:0000313" key="12">
    <source>
        <dbReference type="Proteomes" id="UP001642409"/>
    </source>
</evidence>
<keyword evidence="12" id="KW-1185">Reference proteome</keyword>
<feature type="site" description="Important for enzyme activity" evidence="8">
    <location>
        <position position="175"/>
    </location>
</feature>
<keyword evidence="5 8" id="KW-0833">Ubl conjugation pathway</keyword>
<feature type="site" description="Transition state stabilizer" evidence="8">
    <location>
        <position position="71"/>
    </location>
</feature>
<evidence type="ECO:0000256" key="7">
    <source>
        <dbReference type="ARBA" id="ARBA00022807"/>
    </source>
</evidence>
<evidence type="ECO:0000313" key="11">
    <source>
        <dbReference type="EMBL" id="CAL6033944.1"/>
    </source>
</evidence>
<keyword evidence="6 8" id="KW-0378">Hydrolase</keyword>
<comment type="caution">
    <text evidence="10">The sequence shown here is derived from an EMBL/GenBank/DDBJ whole genome shotgun (WGS) entry which is preliminary data.</text>
</comment>
<dbReference type="InterPro" id="IPR001578">
    <property type="entry name" value="Peptidase_C12_UCH"/>
</dbReference>
<evidence type="ECO:0000256" key="5">
    <source>
        <dbReference type="ARBA" id="ARBA00022786"/>
    </source>
</evidence>
<dbReference type="EC" id="3.4.19.12" evidence="3 8"/>
<feature type="active site" description="Nucleophile" evidence="8">
    <location>
        <position position="77"/>
    </location>
</feature>
<organism evidence="10">
    <name type="scientific">Hexamita inflata</name>
    <dbReference type="NCBI Taxonomy" id="28002"/>
    <lineage>
        <taxon>Eukaryota</taxon>
        <taxon>Metamonada</taxon>
        <taxon>Diplomonadida</taxon>
        <taxon>Hexamitidae</taxon>
        <taxon>Hexamitinae</taxon>
        <taxon>Hexamita</taxon>
    </lineage>
</organism>
<dbReference type="InterPro" id="IPR036959">
    <property type="entry name" value="Peptidase_C12_UCH_sf"/>
</dbReference>
<dbReference type="PROSITE" id="PS52048">
    <property type="entry name" value="UCH_DOMAIN"/>
    <property type="match status" value="1"/>
</dbReference>
<dbReference type="Gene3D" id="3.40.532.10">
    <property type="entry name" value="Peptidase C12, ubiquitin carboxyl-terminal hydrolase"/>
    <property type="match status" value="1"/>
</dbReference>
<dbReference type="Pfam" id="PF01088">
    <property type="entry name" value="Peptidase_C12"/>
    <property type="match status" value="1"/>
</dbReference>
<keyword evidence="4 8" id="KW-0645">Protease</keyword>
<evidence type="ECO:0000256" key="4">
    <source>
        <dbReference type="ARBA" id="ARBA00022670"/>
    </source>
</evidence>
<evidence type="ECO:0000256" key="1">
    <source>
        <dbReference type="ARBA" id="ARBA00000707"/>
    </source>
</evidence>
<feature type="domain" description="UCH catalytic" evidence="9">
    <location>
        <begin position="3"/>
        <end position="215"/>
    </location>
</feature>
<accession>A0AA86REJ8</accession>
<reference evidence="11 12" key="2">
    <citation type="submission" date="2024-07" db="EMBL/GenBank/DDBJ databases">
        <authorList>
            <person name="Akdeniz Z."/>
        </authorList>
    </citation>
    <scope>NUCLEOTIDE SEQUENCE [LARGE SCALE GENOMIC DNA]</scope>
</reference>
<dbReference type="EMBL" id="CAXDID020000127">
    <property type="protein sequence ID" value="CAL6033944.1"/>
    <property type="molecule type" value="Genomic_DNA"/>
</dbReference>
<evidence type="ECO:0000256" key="6">
    <source>
        <dbReference type="ARBA" id="ARBA00022801"/>
    </source>
</evidence>
<proteinExistence type="inferred from homology"/>
<dbReference type="Proteomes" id="UP001642409">
    <property type="component" value="Unassembled WGS sequence"/>
</dbReference>
<gene>
    <name evidence="11" type="ORF">HINF_LOCUS35211</name>
    <name evidence="10" type="ORF">HINF_LOCUS58494</name>
</gene>
<dbReference type="EMBL" id="CATOUU010001084">
    <property type="protein sequence ID" value="CAI9970849.1"/>
    <property type="molecule type" value="Genomic_DNA"/>
</dbReference>
<dbReference type="InterPro" id="IPR038765">
    <property type="entry name" value="Papain-like_cys_pep_sf"/>
</dbReference>
<evidence type="ECO:0000259" key="9">
    <source>
        <dbReference type="PROSITE" id="PS52048"/>
    </source>
</evidence>
<dbReference type="PANTHER" id="PTHR10589:SF17">
    <property type="entry name" value="UBIQUITIN CARBOXYL-TERMINAL HYDROLASE"/>
    <property type="match status" value="1"/>
</dbReference>
<evidence type="ECO:0000313" key="10">
    <source>
        <dbReference type="EMBL" id="CAI9970849.1"/>
    </source>
</evidence>
<evidence type="ECO:0000256" key="2">
    <source>
        <dbReference type="ARBA" id="ARBA00009326"/>
    </source>
</evidence>